<evidence type="ECO:0000313" key="8">
    <source>
        <dbReference type="Proteomes" id="UP001287286"/>
    </source>
</evidence>
<protein>
    <recommendedName>
        <fullName evidence="9">GABA permease</fullName>
    </recommendedName>
</protein>
<keyword evidence="2" id="KW-0813">Transport</keyword>
<feature type="transmembrane region" description="Helical" evidence="6">
    <location>
        <begin position="120"/>
        <end position="142"/>
    </location>
</feature>
<reference evidence="7 8" key="1">
    <citation type="journal article" date="2024" name="Microbiol. Resour. Announc.">
        <title>Genome annotations for the ascomycete fungi Trichoderma harzianum, Trichoderma aggressivum, and Purpureocillium lilacinum.</title>
        <authorList>
            <person name="Beijen E.P.W."/>
            <person name="Ohm R.A."/>
        </authorList>
    </citation>
    <scope>NUCLEOTIDE SEQUENCE [LARGE SCALE GENOMIC DNA]</scope>
    <source>
        <strain evidence="7 8">CBS 150709</strain>
    </source>
</reference>
<dbReference type="PANTHER" id="PTHR45649:SF14">
    <property type="entry name" value="GABA PERMEASE"/>
    <property type="match status" value="1"/>
</dbReference>
<sequence length="484" mass="52067">MSHIAEGGSATLDNPFGHKQELKKKFGFFSMLGVSFVIIGTWTTIGSSMNIALPSGGPVAMMYGLVVAGIGTLAAAMSLAELASIYPTNGAQYEWTAALASPKYQRPVSYVCGWVVTASWWALAAVGPSLLATLVIALIQLLNEGYVFRKWHQFLVFSATEITAGLINAFGTPLLPLLGKGACWNDGTAWLLGLLQGGLSFTAFDAVAHLVEEMPHPRRDCPRTMVLSIVLGLITGLIFQICVLFSVQDIDEIISSSFGPFVVILEQATKSKGAAAGMTCVLIIIIYCSIAEVVTSSSRLTAAFARQGGVPFSSTFAHVNKRLDLPLNSMLLTNSMVIIFGLIYLGASSAFNAIVSSCVVGLNISYLIPILVLMARGRAILPRGEFSLGRWGYPVNITACLFLTFTIILFLLPSNPHPAAVDMNYAVVAVGIVLIFATVYWCVYGHRFYETPTIHIVDLVLDDGLVKTDRQLDETKHEPATNTI</sequence>
<feature type="transmembrane region" description="Helical" evidence="6">
    <location>
        <begin position="59"/>
        <end position="80"/>
    </location>
</feature>
<gene>
    <name evidence="7" type="ORF">Purlil1_8865</name>
</gene>
<evidence type="ECO:0000256" key="4">
    <source>
        <dbReference type="ARBA" id="ARBA00022989"/>
    </source>
</evidence>
<evidence type="ECO:0000256" key="5">
    <source>
        <dbReference type="ARBA" id="ARBA00023136"/>
    </source>
</evidence>
<dbReference type="PIRSF" id="PIRSF006060">
    <property type="entry name" value="AA_transporter"/>
    <property type="match status" value="1"/>
</dbReference>
<comment type="subcellular location">
    <subcellularLocation>
        <location evidence="1">Membrane</location>
        <topology evidence="1">Multi-pass membrane protein</topology>
    </subcellularLocation>
</comment>
<evidence type="ECO:0000256" key="2">
    <source>
        <dbReference type="ARBA" id="ARBA00022448"/>
    </source>
</evidence>
<evidence type="ECO:0008006" key="9">
    <source>
        <dbReference type="Google" id="ProtNLM"/>
    </source>
</evidence>
<comment type="caution">
    <text evidence="7">The sequence shown here is derived from an EMBL/GenBank/DDBJ whole genome shotgun (WGS) entry which is preliminary data.</text>
</comment>
<name>A0ABR0BRU2_PURLI</name>
<feature type="transmembrane region" description="Helical" evidence="6">
    <location>
        <begin position="274"/>
        <end position="294"/>
    </location>
</feature>
<feature type="transmembrane region" description="Helical" evidence="6">
    <location>
        <begin position="393"/>
        <end position="412"/>
    </location>
</feature>
<evidence type="ECO:0000256" key="6">
    <source>
        <dbReference type="SAM" id="Phobius"/>
    </source>
</evidence>
<feature type="transmembrane region" description="Helical" evidence="6">
    <location>
        <begin position="224"/>
        <end position="247"/>
    </location>
</feature>
<keyword evidence="3 6" id="KW-0812">Transmembrane</keyword>
<feature type="transmembrane region" description="Helical" evidence="6">
    <location>
        <begin position="154"/>
        <end position="178"/>
    </location>
</feature>
<organism evidence="7 8">
    <name type="scientific">Purpureocillium lilacinum</name>
    <name type="common">Paecilomyces lilacinus</name>
    <dbReference type="NCBI Taxonomy" id="33203"/>
    <lineage>
        <taxon>Eukaryota</taxon>
        <taxon>Fungi</taxon>
        <taxon>Dikarya</taxon>
        <taxon>Ascomycota</taxon>
        <taxon>Pezizomycotina</taxon>
        <taxon>Sordariomycetes</taxon>
        <taxon>Hypocreomycetidae</taxon>
        <taxon>Hypocreales</taxon>
        <taxon>Ophiocordycipitaceae</taxon>
        <taxon>Purpureocillium</taxon>
    </lineage>
</organism>
<keyword evidence="8" id="KW-1185">Reference proteome</keyword>
<keyword evidence="5 6" id="KW-0472">Membrane</keyword>
<evidence type="ECO:0000256" key="3">
    <source>
        <dbReference type="ARBA" id="ARBA00022692"/>
    </source>
</evidence>
<keyword evidence="4 6" id="KW-1133">Transmembrane helix</keyword>
<feature type="transmembrane region" description="Helical" evidence="6">
    <location>
        <begin position="330"/>
        <end position="347"/>
    </location>
</feature>
<dbReference type="PANTHER" id="PTHR45649">
    <property type="entry name" value="AMINO-ACID PERMEASE BAT1"/>
    <property type="match status" value="1"/>
</dbReference>
<dbReference type="Pfam" id="PF13520">
    <property type="entry name" value="AA_permease_2"/>
    <property type="match status" value="2"/>
</dbReference>
<feature type="transmembrane region" description="Helical" evidence="6">
    <location>
        <begin position="26"/>
        <end position="47"/>
    </location>
</feature>
<dbReference type="InterPro" id="IPR002293">
    <property type="entry name" value="AA/rel_permease1"/>
</dbReference>
<evidence type="ECO:0000313" key="7">
    <source>
        <dbReference type="EMBL" id="KAK4086700.1"/>
    </source>
</evidence>
<dbReference type="Gene3D" id="1.20.1740.10">
    <property type="entry name" value="Amino acid/polyamine transporter I"/>
    <property type="match status" value="2"/>
</dbReference>
<accession>A0ABR0BRU2</accession>
<feature type="transmembrane region" description="Helical" evidence="6">
    <location>
        <begin position="424"/>
        <end position="443"/>
    </location>
</feature>
<evidence type="ECO:0000256" key="1">
    <source>
        <dbReference type="ARBA" id="ARBA00004141"/>
    </source>
</evidence>
<feature type="transmembrane region" description="Helical" evidence="6">
    <location>
        <begin position="353"/>
        <end position="373"/>
    </location>
</feature>
<proteinExistence type="predicted"/>
<dbReference type="EMBL" id="JAWRVI010000038">
    <property type="protein sequence ID" value="KAK4086700.1"/>
    <property type="molecule type" value="Genomic_DNA"/>
</dbReference>
<dbReference type="Proteomes" id="UP001287286">
    <property type="component" value="Unassembled WGS sequence"/>
</dbReference>